<reference evidence="2 3" key="1">
    <citation type="submission" date="2023-07" db="EMBL/GenBank/DDBJ databases">
        <title>Genomic Encyclopedia of Type Strains, Phase IV (KMG-IV): sequencing the most valuable type-strain genomes for metagenomic binning, comparative biology and taxonomic classification.</title>
        <authorList>
            <person name="Goeker M."/>
        </authorList>
    </citation>
    <scope>NUCLEOTIDE SEQUENCE [LARGE SCALE GENOMIC DNA]</scope>
    <source>
        <strain evidence="2 3">DSM 3770</strain>
    </source>
</reference>
<keyword evidence="3" id="KW-1185">Reference proteome</keyword>
<gene>
    <name evidence="2" type="ORF">QOZ94_001576</name>
</gene>
<dbReference type="EMBL" id="JAUSVY010000003">
    <property type="protein sequence ID" value="MDQ0504794.1"/>
    <property type="molecule type" value="Genomic_DNA"/>
</dbReference>
<feature type="region of interest" description="Disordered" evidence="1">
    <location>
        <begin position="1"/>
        <end position="31"/>
    </location>
</feature>
<comment type="caution">
    <text evidence="2">The sequence shown here is derived from an EMBL/GenBank/DDBJ whole genome shotgun (WGS) entry which is preliminary data.</text>
</comment>
<sequence length="251" mass="26549">MARADDKTKGANPGEMATTGGPQPPAAPSSNADIARFLDAVRTVAPARAGEGRGRLAFALDATASRQPTWSLACELQADMFAAAAAHGGLDMQIVYYRGMSECRASPFVGEARTLHRLMSRIACEGGLTQIHRVLAHLVREAERSGLKAAVFVGDALEEDADALHAAAGQLALRGVRLFMFQEGANREVERTFRALAEITGGAYCRFDVRAGDQLRTLLSAVAAYAAGGRVALEARRDSGARQLLLALGGR</sequence>
<organism evidence="2 3">
    <name type="scientific">Xanthobacter agilis</name>
    <dbReference type="NCBI Taxonomy" id="47492"/>
    <lineage>
        <taxon>Bacteria</taxon>
        <taxon>Pseudomonadati</taxon>
        <taxon>Pseudomonadota</taxon>
        <taxon>Alphaproteobacteria</taxon>
        <taxon>Hyphomicrobiales</taxon>
        <taxon>Xanthobacteraceae</taxon>
        <taxon>Xanthobacter</taxon>
    </lineage>
</organism>
<name>A0ABU0LCE9_XANAG</name>
<dbReference type="SUPFAM" id="SSF53300">
    <property type="entry name" value="vWA-like"/>
    <property type="match status" value="1"/>
</dbReference>
<dbReference type="Proteomes" id="UP001241747">
    <property type="component" value="Unassembled WGS sequence"/>
</dbReference>
<proteinExistence type="predicted"/>
<evidence type="ECO:0000256" key="1">
    <source>
        <dbReference type="SAM" id="MobiDB-lite"/>
    </source>
</evidence>
<dbReference type="InterPro" id="IPR036465">
    <property type="entry name" value="vWFA_dom_sf"/>
</dbReference>
<accession>A0ABU0LCE9</accession>
<dbReference type="Gene3D" id="3.40.50.410">
    <property type="entry name" value="von Willebrand factor, type A domain"/>
    <property type="match status" value="1"/>
</dbReference>
<protein>
    <recommendedName>
        <fullName evidence="4">VWA domain-containing protein</fullName>
    </recommendedName>
</protein>
<dbReference type="RefSeq" id="WP_237346761.1">
    <property type="nucleotide sequence ID" value="NZ_JABWGX010000023.1"/>
</dbReference>
<evidence type="ECO:0000313" key="3">
    <source>
        <dbReference type="Proteomes" id="UP001241747"/>
    </source>
</evidence>
<evidence type="ECO:0008006" key="4">
    <source>
        <dbReference type="Google" id="ProtNLM"/>
    </source>
</evidence>
<evidence type="ECO:0000313" key="2">
    <source>
        <dbReference type="EMBL" id="MDQ0504794.1"/>
    </source>
</evidence>